<reference evidence="1 4" key="2">
    <citation type="submission" date="2019-10" db="EMBL/GenBank/DDBJ databases">
        <title>Prolixibacter strains distinguished by the presence of nitrate reductase genes were adept at nitrate-dependent anaerobic corrosion of metallic iron and carbon steel.</title>
        <authorList>
            <person name="Iino T."/>
            <person name="Shono N."/>
            <person name="Ito K."/>
            <person name="Nakamura R."/>
            <person name="Sueoka K."/>
            <person name="Harayama S."/>
            <person name="Ohkuma M."/>
        </authorList>
    </citation>
    <scope>NUCLEOTIDE SEQUENCE [LARGE SCALE GENOMIC DNA]</scope>
    <source>
        <strain evidence="1 4">MIC1-1</strain>
    </source>
</reference>
<accession>A0A2P8CCB2</accession>
<dbReference type="EMBL" id="BLAU01000001">
    <property type="protein sequence ID" value="GET21562.1"/>
    <property type="molecule type" value="Genomic_DNA"/>
</dbReference>
<dbReference type="RefSeq" id="WP_146142009.1">
    <property type="nucleotide sequence ID" value="NZ_BLAU01000001.1"/>
</dbReference>
<sequence>MARIKNVAVKGLRGMIGDTLVYRTVNGKTVVSAAPDDTPRVATEKQTAHRERFKLASFYASRAMANPELKAAYEAVAKSRGTSSGRSVAVSDFFHAPKIDSVVLDGFSGQPGEEIPMYVTDDFRVNTVHVEIYNPDGTEAEHGDAVFLETGRYWVYTTTGSVSELTGSRVVVRATDLPGNETSEEFTL</sequence>
<evidence type="ECO:0000313" key="1">
    <source>
        <dbReference type="EMBL" id="GET21562.1"/>
    </source>
</evidence>
<comment type="caution">
    <text evidence="2">The sequence shown here is derived from an EMBL/GenBank/DDBJ whole genome shotgun (WGS) entry which is preliminary data.</text>
</comment>
<proteinExistence type="predicted"/>
<gene>
    <name evidence="2" type="ORF">CLV93_1054</name>
    <name evidence="1" type="ORF">JCM18694_18080</name>
</gene>
<evidence type="ECO:0000313" key="2">
    <source>
        <dbReference type="EMBL" id="PSK82613.1"/>
    </source>
</evidence>
<dbReference type="Proteomes" id="UP000240621">
    <property type="component" value="Unassembled WGS sequence"/>
</dbReference>
<evidence type="ECO:0000313" key="3">
    <source>
        <dbReference type="Proteomes" id="UP000240621"/>
    </source>
</evidence>
<name>A0A2P8CCB2_9BACT</name>
<dbReference type="OrthoDB" id="880927at2"/>
<dbReference type="Proteomes" id="UP000396862">
    <property type="component" value="Unassembled WGS sequence"/>
</dbReference>
<organism evidence="2 3">
    <name type="scientific">Prolixibacter denitrificans</name>
    <dbReference type="NCBI Taxonomy" id="1541063"/>
    <lineage>
        <taxon>Bacteria</taxon>
        <taxon>Pseudomonadati</taxon>
        <taxon>Bacteroidota</taxon>
        <taxon>Bacteroidia</taxon>
        <taxon>Marinilabiliales</taxon>
        <taxon>Prolixibacteraceae</taxon>
        <taxon>Prolixibacter</taxon>
    </lineage>
</organism>
<evidence type="ECO:0000313" key="4">
    <source>
        <dbReference type="Proteomes" id="UP000396862"/>
    </source>
</evidence>
<reference evidence="2 3" key="1">
    <citation type="submission" date="2018-03" db="EMBL/GenBank/DDBJ databases">
        <title>Genomic Encyclopedia of Archaeal and Bacterial Type Strains, Phase II (KMG-II): from individual species to whole genera.</title>
        <authorList>
            <person name="Goeker M."/>
        </authorList>
    </citation>
    <scope>NUCLEOTIDE SEQUENCE [LARGE SCALE GENOMIC DNA]</scope>
    <source>
        <strain evidence="2 3">DSM 27267</strain>
    </source>
</reference>
<keyword evidence="4" id="KW-1185">Reference proteome</keyword>
<dbReference type="EMBL" id="PYGC01000005">
    <property type="protein sequence ID" value="PSK82613.1"/>
    <property type="molecule type" value="Genomic_DNA"/>
</dbReference>
<dbReference type="AlphaFoldDB" id="A0A2P8CCB2"/>
<protein>
    <submittedName>
        <fullName evidence="2">Uncharacterized protein</fullName>
    </submittedName>
</protein>